<keyword evidence="1" id="KW-1133">Transmembrane helix</keyword>
<dbReference type="AlphaFoldDB" id="A0A2G5D4S1"/>
<sequence length="67" mass="7885">MQMQMQEVRFSQKTLHKVHAHYSDETNRPTQNKSTLVLVFLPTPLSLISFSLSLSITTQDKRIRRRN</sequence>
<organism evidence="2 3">
    <name type="scientific">Aquilegia coerulea</name>
    <name type="common">Rocky mountain columbine</name>
    <dbReference type="NCBI Taxonomy" id="218851"/>
    <lineage>
        <taxon>Eukaryota</taxon>
        <taxon>Viridiplantae</taxon>
        <taxon>Streptophyta</taxon>
        <taxon>Embryophyta</taxon>
        <taxon>Tracheophyta</taxon>
        <taxon>Spermatophyta</taxon>
        <taxon>Magnoliopsida</taxon>
        <taxon>Ranunculales</taxon>
        <taxon>Ranunculaceae</taxon>
        <taxon>Thalictroideae</taxon>
        <taxon>Aquilegia</taxon>
    </lineage>
</organism>
<evidence type="ECO:0000313" key="3">
    <source>
        <dbReference type="Proteomes" id="UP000230069"/>
    </source>
</evidence>
<keyword evidence="1" id="KW-0812">Transmembrane</keyword>
<keyword evidence="1" id="KW-0472">Membrane</keyword>
<dbReference type="Proteomes" id="UP000230069">
    <property type="component" value="Unassembled WGS sequence"/>
</dbReference>
<accession>A0A2G5D4S1</accession>
<gene>
    <name evidence="2" type="ORF">AQUCO_02700012v1</name>
</gene>
<dbReference type="EMBL" id="KZ305044">
    <property type="protein sequence ID" value="PIA38511.1"/>
    <property type="molecule type" value="Genomic_DNA"/>
</dbReference>
<dbReference type="InParanoid" id="A0A2G5D4S1"/>
<protein>
    <submittedName>
        <fullName evidence="2">Uncharacterized protein</fullName>
    </submittedName>
</protein>
<reference evidence="2 3" key="1">
    <citation type="submission" date="2017-09" db="EMBL/GenBank/DDBJ databases">
        <title>WGS assembly of Aquilegia coerulea Goldsmith.</title>
        <authorList>
            <person name="Hodges S."/>
            <person name="Kramer E."/>
            <person name="Nordborg M."/>
            <person name="Tomkins J."/>
            <person name="Borevitz J."/>
            <person name="Derieg N."/>
            <person name="Yan J."/>
            <person name="Mihaltcheva S."/>
            <person name="Hayes R.D."/>
            <person name="Rokhsar D."/>
        </authorList>
    </citation>
    <scope>NUCLEOTIDE SEQUENCE [LARGE SCALE GENOMIC DNA]</scope>
    <source>
        <strain evidence="3">cv. Goldsmith</strain>
    </source>
</reference>
<evidence type="ECO:0000313" key="2">
    <source>
        <dbReference type="EMBL" id="PIA38511.1"/>
    </source>
</evidence>
<evidence type="ECO:0000256" key="1">
    <source>
        <dbReference type="SAM" id="Phobius"/>
    </source>
</evidence>
<name>A0A2G5D4S1_AQUCA</name>
<proteinExistence type="predicted"/>
<feature type="transmembrane region" description="Helical" evidence="1">
    <location>
        <begin position="36"/>
        <end position="56"/>
    </location>
</feature>
<keyword evidence="3" id="KW-1185">Reference proteome</keyword>